<reference evidence="1 2" key="1">
    <citation type="submission" date="2019-07" db="EMBL/GenBank/DDBJ databases">
        <title>Lentzea xizangensis sp. nov., isolated from Qinghai-Tibetan Plateau Soils.</title>
        <authorList>
            <person name="Huang J."/>
        </authorList>
    </citation>
    <scope>NUCLEOTIDE SEQUENCE [LARGE SCALE GENOMIC DNA]</scope>
    <source>
        <strain evidence="1 2">FXJ1.1311</strain>
    </source>
</reference>
<evidence type="ECO:0000313" key="1">
    <source>
        <dbReference type="EMBL" id="TWP52541.1"/>
    </source>
</evidence>
<dbReference type="AlphaFoldDB" id="A0A563EYI7"/>
<dbReference type="EMBL" id="VOBR01000005">
    <property type="protein sequence ID" value="TWP52541.1"/>
    <property type="molecule type" value="Genomic_DNA"/>
</dbReference>
<protein>
    <submittedName>
        <fullName evidence="1">Uncharacterized protein</fullName>
    </submittedName>
</protein>
<keyword evidence="2" id="KW-1185">Reference proteome</keyword>
<gene>
    <name evidence="1" type="ORF">FKR81_09465</name>
</gene>
<dbReference type="Proteomes" id="UP000316639">
    <property type="component" value="Unassembled WGS sequence"/>
</dbReference>
<dbReference type="InterPro" id="IPR046190">
    <property type="entry name" value="DUF6218"/>
</dbReference>
<name>A0A563EYI7_9PSEU</name>
<dbReference type="Pfam" id="PF19726">
    <property type="entry name" value="DUF6218"/>
    <property type="match status" value="1"/>
</dbReference>
<proteinExistence type="predicted"/>
<evidence type="ECO:0000313" key="2">
    <source>
        <dbReference type="Proteomes" id="UP000316639"/>
    </source>
</evidence>
<organism evidence="1 2">
    <name type="scientific">Lentzea tibetensis</name>
    <dbReference type="NCBI Taxonomy" id="2591470"/>
    <lineage>
        <taxon>Bacteria</taxon>
        <taxon>Bacillati</taxon>
        <taxon>Actinomycetota</taxon>
        <taxon>Actinomycetes</taxon>
        <taxon>Pseudonocardiales</taxon>
        <taxon>Pseudonocardiaceae</taxon>
        <taxon>Lentzea</taxon>
    </lineage>
</organism>
<comment type="caution">
    <text evidence="1">The sequence shown here is derived from an EMBL/GenBank/DDBJ whole genome shotgun (WGS) entry which is preliminary data.</text>
</comment>
<accession>A0A563EYI7</accession>
<dbReference type="OrthoDB" id="3405158at2"/>
<sequence length="67" mass="7646">MADLLPARAVEALQLCRLVSWTIRRWPETTTALGHREFLRMEFGEPTALPPVRERVVSDAYTHRAGV</sequence>